<accession>A0A0C3AYI3</accession>
<reference evidence="2" key="2">
    <citation type="submission" date="2015-01" db="EMBL/GenBank/DDBJ databases">
        <title>Evolutionary Origins and Diversification of the Mycorrhizal Mutualists.</title>
        <authorList>
            <consortium name="DOE Joint Genome Institute"/>
            <consortium name="Mycorrhizal Genomics Consortium"/>
            <person name="Kohler A."/>
            <person name="Kuo A."/>
            <person name="Nagy L.G."/>
            <person name="Floudas D."/>
            <person name="Copeland A."/>
            <person name="Barry K.W."/>
            <person name="Cichocki N."/>
            <person name="Veneault-Fourrey C."/>
            <person name="LaButti K."/>
            <person name="Lindquist E.A."/>
            <person name="Lipzen A."/>
            <person name="Lundell T."/>
            <person name="Morin E."/>
            <person name="Murat C."/>
            <person name="Riley R."/>
            <person name="Ohm R."/>
            <person name="Sun H."/>
            <person name="Tunlid A."/>
            <person name="Henrissat B."/>
            <person name="Grigoriev I.V."/>
            <person name="Hibbett D.S."/>
            <person name="Martin F."/>
        </authorList>
    </citation>
    <scope>NUCLEOTIDE SEQUENCE [LARGE SCALE GENOMIC DNA]</scope>
    <source>
        <strain evidence="2">MAFF 305830</strain>
    </source>
</reference>
<name>A0A0C3AYI3_SERVB</name>
<keyword evidence="2" id="KW-1185">Reference proteome</keyword>
<protein>
    <submittedName>
        <fullName evidence="1">Uncharacterized protein</fullName>
    </submittedName>
</protein>
<organism evidence="1 2">
    <name type="scientific">Serendipita vermifera MAFF 305830</name>
    <dbReference type="NCBI Taxonomy" id="933852"/>
    <lineage>
        <taxon>Eukaryota</taxon>
        <taxon>Fungi</taxon>
        <taxon>Dikarya</taxon>
        <taxon>Basidiomycota</taxon>
        <taxon>Agaricomycotina</taxon>
        <taxon>Agaricomycetes</taxon>
        <taxon>Sebacinales</taxon>
        <taxon>Serendipitaceae</taxon>
        <taxon>Serendipita</taxon>
    </lineage>
</organism>
<dbReference type="Proteomes" id="UP000054097">
    <property type="component" value="Unassembled WGS sequence"/>
</dbReference>
<dbReference type="EMBL" id="KN824325">
    <property type="protein sequence ID" value="KIM24311.1"/>
    <property type="molecule type" value="Genomic_DNA"/>
</dbReference>
<dbReference type="HOGENOM" id="CLU_1759923_0_0_1"/>
<dbReference type="AlphaFoldDB" id="A0A0C3AYI3"/>
<evidence type="ECO:0000313" key="1">
    <source>
        <dbReference type="EMBL" id="KIM24311.1"/>
    </source>
</evidence>
<reference evidence="1 2" key="1">
    <citation type="submission" date="2014-04" db="EMBL/GenBank/DDBJ databases">
        <authorList>
            <consortium name="DOE Joint Genome Institute"/>
            <person name="Kuo A."/>
            <person name="Zuccaro A."/>
            <person name="Kohler A."/>
            <person name="Nagy L.G."/>
            <person name="Floudas D."/>
            <person name="Copeland A."/>
            <person name="Barry K.W."/>
            <person name="Cichocki N."/>
            <person name="Veneault-Fourrey C."/>
            <person name="LaButti K."/>
            <person name="Lindquist E.A."/>
            <person name="Lipzen A."/>
            <person name="Lundell T."/>
            <person name="Morin E."/>
            <person name="Murat C."/>
            <person name="Sun H."/>
            <person name="Tunlid A."/>
            <person name="Henrissat B."/>
            <person name="Grigoriev I.V."/>
            <person name="Hibbett D.S."/>
            <person name="Martin F."/>
            <person name="Nordberg H.P."/>
            <person name="Cantor M.N."/>
            <person name="Hua S.X."/>
        </authorList>
    </citation>
    <scope>NUCLEOTIDE SEQUENCE [LARGE SCALE GENOMIC DNA]</scope>
    <source>
        <strain evidence="1 2">MAFF 305830</strain>
    </source>
</reference>
<gene>
    <name evidence="1" type="ORF">M408DRAFT_27147</name>
</gene>
<dbReference type="OrthoDB" id="3224400at2759"/>
<evidence type="ECO:0000313" key="2">
    <source>
        <dbReference type="Proteomes" id="UP000054097"/>
    </source>
</evidence>
<proteinExistence type="predicted"/>
<sequence>MSQVKGSAEKATQFAQFAQLGQDEEHNEHLLDSKSFALDTTYIHNGYQSQETADDQFQKDLANELSAFLLQYNAWATARPEAELERNTERMNTMYSEITRREQEQGAVQFTMLCLPAHRSLNAATLENMRLQYADMLQKVRALVLMCF</sequence>